<dbReference type="GO" id="GO:0046872">
    <property type="term" value="F:metal ion binding"/>
    <property type="evidence" value="ECO:0007669"/>
    <property type="project" value="UniProtKB-KW"/>
</dbReference>
<evidence type="ECO:0000256" key="4">
    <source>
        <dbReference type="ARBA" id="ARBA00022723"/>
    </source>
</evidence>
<dbReference type="InterPro" id="IPR005846">
    <property type="entry name" value="A-D-PHexomutase_a/b/a-III"/>
</dbReference>
<evidence type="ECO:0000313" key="11">
    <source>
        <dbReference type="EMBL" id="OFW56487.1"/>
    </source>
</evidence>
<gene>
    <name evidence="11" type="ORF">A2Y75_10090</name>
</gene>
<evidence type="ECO:0000259" key="10">
    <source>
        <dbReference type="Pfam" id="PF02880"/>
    </source>
</evidence>
<evidence type="ECO:0000313" key="12">
    <source>
        <dbReference type="Proteomes" id="UP000177876"/>
    </source>
</evidence>
<protein>
    <submittedName>
        <fullName evidence="11">Phosphomannomutase/phosphoglucomutase</fullName>
    </submittedName>
</protein>
<proteinExistence type="inferred from homology"/>
<dbReference type="SUPFAM" id="SSF55957">
    <property type="entry name" value="Phosphoglucomutase, C-terminal domain"/>
    <property type="match status" value="1"/>
</dbReference>
<name>A0A1F2WI09_9ACTN</name>
<feature type="domain" description="Alpha-D-phosphohexomutase C-terminal" evidence="7">
    <location>
        <begin position="371"/>
        <end position="441"/>
    </location>
</feature>
<dbReference type="PANTHER" id="PTHR43771:SF1">
    <property type="entry name" value="PHOSPHOMANNOMUTASE"/>
    <property type="match status" value="1"/>
</dbReference>
<feature type="domain" description="Alpha-D-phosphohexomutase alpha/beta/alpha" evidence="9">
    <location>
        <begin position="152"/>
        <end position="252"/>
    </location>
</feature>
<dbReference type="Pfam" id="PF02880">
    <property type="entry name" value="PGM_PMM_III"/>
    <property type="match status" value="1"/>
</dbReference>
<dbReference type="GO" id="GO:0005975">
    <property type="term" value="P:carbohydrate metabolic process"/>
    <property type="evidence" value="ECO:0007669"/>
    <property type="project" value="InterPro"/>
</dbReference>
<dbReference type="SUPFAM" id="SSF53738">
    <property type="entry name" value="Phosphoglucomutase, first 3 domains"/>
    <property type="match status" value="3"/>
</dbReference>
<dbReference type="InterPro" id="IPR005845">
    <property type="entry name" value="A-D-PHexomutase_a/b/a-II"/>
</dbReference>
<organism evidence="11 12">
    <name type="scientific">Candidatus Solincola sediminis</name>
    <dbReference type="NCBI Taxonomy" id="1797199"/>
    <lineage>
        <taxon>Bacteria</taxon>
        <taxon>Bacillati</taxon>
        <taxon>Actinomycetota</taxon>
        <taxon>Candidatus Geothermincolia</taxon>
        <taxon>Candidatus Geothermincolales</taxon>
        <taxon>Candidatus Geothermincolaceae</taxon>
        <taxon>Candidatus Solincola</taxon>
    </lineage>
</organism>
<keyword evidence="3" id="KW-0597">Phosphoprotein</keyword>
<dbReference type="Gene3D" id="3.30.310.50">
    <property type="entry name" value="Alpha-D-phosphohexomutase, C-terminal domain"/>
    <property type="match status" value="1"/>
</dbReference>
<evidence type="ECO:0000256" key="3">
    <source>
        <dbReference type="ARBA" id="ARBA00022553"/>
    </source>
</evidence>
<dbReference type="InterPro" id="IPR005844">
    <property type="entry name" value="A-D-PHexomutase_a/b/a-I"/>
</dbReference>
<evidence type="ECO:0000259" key="8">
    <source>
        <dbReference type="Pfam" id="PF02878"/>
    </source>
</evidence>
<dbReference type="Gene3D" id="3.40.120.10">
    <property type="entry name" value="Alpha-D-Glucose-1,6-Bisphosphate, subunit A, domain 3"/>
    <property type="match status" value="3"/>
</dbReference>
<dbReference type="Proteomes" id="UP000177876">
    <property type="component" value="Unassembled WGS sequence"/>
</dbReference>
<comment type="similarity">
    <text evidence="2">Belongs to the phosphohexose mutase family.</text>
</comment>
<dbReference type="Pfam" id="PF02878">
    <property type="entry name" value="PGM_PMM_I"/>
    <property type="match status" value="1"/>
</dbReference>
<dbReference type="GO" id="GO:0016868">
    <property type="term" value="F:intramolecular phosphotransferase activity"/>
    <property type="evidence" value="ECO:0007669"/>
    <property type="project" value="InterPro"/>
</dbReference>
<dbReference type="InterPro" id="IPR005843">
    <property type="entry name" value="A-D-PHexomutase_C"/>
</dbReference>
<dbReference type="AlphaFoldDB" id="A0A1F2WI09"/>
<dbReference type="PRINTS" id="PR00509">
    <property type="entry name" value="PGMPMM"/>
</dbReference>
<accession>A0A1F2WI09</accession>
<evidence type="ECO:0000256" key="5">
    <source>
        <dbReference type="ARBA" id="ARBA00022842"/>
    </source>
</evidence>
<feature type="domain" description="Alpha-D-phosphohexomutase alpha/beta/alpha" evidence="10">
    <location>
        <begin position="260"/>
        <end position="366"/>
    </location>
</feature>
<reference evidence="11 12" key="1">
    <citation type="journal article" date="2016" name="Nat. Commun.">
        <title>Thousands of microbial genomes shed light on interconnected biogeochemical processes in an aquifer system.</title>
        <authorList>
            <person name="Anantharaman K."/>
            <person name="Brown C.T."/>
            <person name="Hug L.A."/>
            <person name="Sharon I."/>
            <person name="Castelle C.J."/>
            <person name="Probst A.J."/>
            <person name="Thomas B.C."/>
            <person name="Singh A."/>
            <person name="Wilkins M.J."/>
            <person name="Karaoz U."/>
            <person name="Brodie E.L."/>
            <person name="Williams K.H."/>
            <person name="Hubbard S.S."/>
            <person name="Banfield J.F."/>
        </authorList>
    </citation>
    <scope>NUCLEOTIDE SEQUENCE [LARGE SCALE GENOMIC DNA]</scope>
</reference>
<dbReference type="Pfam" id="PF00408">
    <property type="entry name" value="PGM_PMM_IV"/>
    <property type="match status" value="1"/>
</dbReference>
<evidence type="ECO:0000256" key="1">
    <source>
        <dbReference type="ARBA" id="ARBA00001946"/>
    </source>
</evidence>
<evidence type="ECO:0000256" key="6">
    <source>
        <dbReference type="ARBA" id="ARBA00023235"/>
    </source>
</evidence>
<dbReference type="InterPro" id="IPR016055">
    <property type="entry name" value="A-D-PHexomutase_a/b/a-I/II/III"/>
</dbReference>
<sequence length="446" mass="49671">MKQMNTDIFKAYDVRGIYPEQLDEKTCNRIAKAFVTFIQTDKIVVGYDMRLSSPSLSEAFIEGATEQGADVTLIGLCSTDMLYYASGILDVPGAMFTASHNPKEYNGLKFCRRQAAPISIDTGLADIQDLAIRNEFPASMRRGGVERTDMLDRYIEHALGFIDTSQLKPLKVVADAGNGMGGLILPALFKKLPCELVPHCFEIDGSFPHHQPDPINPQNIKLLQQWVLEDGGDLGMAFDGDADRVFLVDDKGQPVSGSLTTALIARRVLETHGGERIIYNCINGWIVPETIYAFGGIPIKERVGHSFIKQTMAATGAIFAGEHSGHYYFRDNFRADSGLIASLFILEIISLQNQPLSQILEPFKKYFDSGEINSRVDDISAKLEEIAKEYSNGRIEHIDGVTVEYPDWWFNVRPSNTEPLIRLNLEAKTPQLMEAKRDEVLAVIRS</sequence>
<dbReference type="STRING" id="1797197.A2Y75_10090"/>
<keyword evidence="6" id="KW-0413">Isomerase</keyword>
<dbReference type="PANTHER" id="PTHR43771">
    <property type="entry name" value="PHOSPHOMANNOMUTASE"/>
    <property type="match status" value="1"/>
</dbReference>
<feature type="domain" description="Alpha-D-phosphohexomutase alpha/beta/alpha" evidence="8">
    <location>
        <begin position="8"/>
        <end position="130"/>
    </location>
</feature>
<evidence type="ECO:0000259" key="7">
    <source>
        <dbReference type="Pfam" id="PF00408"/>
    </source>
</evidence>
<evidence type="ECO:0000256" key="2">
    <source>
        <dbReference type="ARBA" id="ARBA00010231"/>
    </source>
</evidence>
<keyword evidence="4" id="KW-0479">Metal-binding</keyword>
<dbReference type="CDD" id="cd03089">
    <property type="entry name" value="PMM_PGM"/>
    <property type="match status" value="1"/>
</dbReference>
<dbReference type="EMBL" id="MELK01000045">
    <property type="protein sequence ID" value="OFW56487.1"/>
    <property type="molecule type" value="Genomic_DNA"/>
</dbReference>
<dbReference type="InterPro" id="IPR005841">
    <property type="entry name" value="Alpha-D-phosphohexomutase_SF"/>
</dbReference>
<dbReference type="InterPro" id="IPR036900">
    <property type="entry name" value="A-D-PHexomutase_C_sf"/>
</dbReference>
<evidence type="ECO:0000259" key="9">
    <source>
        <dbReference type="Pfam" id="PF02879"/>
    </source>
</evidence>
<comment type="caution">
    <text evidence="11">The sequence shown here is derived from an EMBL/GenBank/DDBJ whole genome shotgun (WGS) entry which is preliminary data.</text>
</comment>
<comment type="cofactor">
    <cofactor evidence="1">
        <name>Mg(2+)</name>
        <dbReference type="ChEBI" id="CHEBI:18420"/>
    </cofactor>
</comment>
<keyword evidence="5" id="KW-0460">Magnesium</keyword>
<dbReference type="Pfam" id="PF02879">
    <property type="entry name" value="PGM_PMM_II"/>
    <property type="match status" value="1"/>
</dbReference>